<dbReference type="PANTHER" id="PTHR45931:SF16">
    <property type="entry name" value="RING_U-BOX SUPERFAMILY PROTEIN"/>
    <property type="match status" value="1"/>
</dbReference>
<evidence type="ECO:0000256" key="1">
    <source>
        <dbReference type="ARBA" id="ARBA00022723"/>
    </source>
</evidence>
<evidence type="ECO:0000313" key="6">
    <source>
        <dbReference type="EMBL" id="MCD9637711.1"/>
    </source>
</evidence>
<feature type="domain" description="RING-type" evidence="5">
    <location>
        <begin position="149"/>
        <end position="190"/>
    </location>
</feature>
<dbReference type="EMBL" id="JACEIK010002542">
    <property type="protein sequence ID" value="MCD9637711.1"/>
    <property type="molecule type" value="Genomic_DNA"/>
</dbReference>
<dbReference type="InterPro" id="IPR013083">
    <property type="entry name" value="Znf_RING/FYVE/PHD"/>
</dbReference>
<dbReference type="Proteomes" id="UP000823775">
    <property type="component" value="Unassembled WGS sequence"/>
</dbReference>
<dbReference type="PANTHER" id="PTHR45931">
    <property type="entry name" value="SI:CH211-59O9.10"/>
    <property type="match status" value="1"/>
</dbReference>
<evidence type="ECO:0000313" key="7">
    <source>
        <dbReference type="Proteomes" id="UP000823775"/>
    </source>
</evidence>
<dbReference type="Gene3D" id="3.30.40.10">
    <property type="entry name" value="Zinc/RING finger domain, C3HC4 (zinc finger)"/>
    <property type="match status" value="1"/>
</dbReference>
<protein>
    <recommendedName>
        <fullName evidence="5">RING-type domain-containing protein</fullName>
    </recommendedName>
</protein>
<dbReference type="SUPFAM" id="SSF57850">
    <property type="entry name" value="RING/U-box"/>
    <property type="match status" value="1"/>
</dbReference>
<gene>
    <name evidence="6" type="ORF">HAX54_021148</name>
</gene>
<evidence type="ECO:0000256" key="4">
    <source>
        <dbReference type="PROSITE-ProRule" id="PRU00175"/>
    </source>
</evidence>
<evidence type="ECO:0000256" key="2">
    <source>
        <dbReference type="ARBA" id="ARBA00022771"/>
    </source>
</evidence>
<dbReference type="Pfam" id="PF13639">
    <property type="entry name" value="zf-RING_2"/>
    <property type="match status" value="1"/>
</dbReference>
<dbReference type="InterPro" id="IPR001841">
    <property type="entry name" value="Znf_RING"/>
</dbReference>
<keyword evidence="1" id="KW-0479">Metal-binding</keyword>
<sequence>MNNNIVDSSIPTEIEFSTKTIHRWFEIDGNNNETQGVPLSPVYEEEEEEIELGFDLRLNADVPVEIFEELILSKLSSHLPNIDWEQVHAEFRDIEINEEIIRLKFIVVFFHNYVCDKTRFGQSHRPASSSLIRSLEKKKMMNSDEENCCAICLGDMAMGTQVNCMPCSHYFHIRCLWSWLERRGNCPICRYEMPAQSGTDLE</sequence>
<dbReference type="SMART" id="SM00184">
    <property type="entry name" value="RING"/>
    <property type="match status" value="1"/>
</dbReference>
<comment type="caution">
    <text evidence="6">The sequence shown here is derived from an EMBL/GenBank/DDBJ whole genome shotgun (WGS) entry which is preliminary data.</text>
</comment>
<keyword evidence="7" id="KW-1185">Reference proteome</keyword>
<reference evidence="6 7" key="1">
    <citation type="journal article" date="2021" name="BMC Genomics">
        <title>Datura genome reveals duplications of psychoactive alkaloid biosynthetic genes and high mutation rate following tissue culture.</title>
        <authorList>
            <person name="Rajewski A."/>
            <person name="Carter-House D."/>
            <person name="Stajich J."/>
            <person name="Litt A."/>
        </authorList>
    </citation>
    <scope>NUCLEOTIDE SEQUENCE [LARGE SCALE GENOMIC DNA]</scope>
    <source>
        <strain evidence="6">AR-01</strain>
    </source>
</reference>
<evidence type="ECO:0000259" key="5">
    <source>
        <dbReference type="PROSITE" id="PS50089"/>
    </source>
</evidence>
<keyword evidence="3" id="KW-0862">Zinc</keyword>
<name>A0ABS8UUK0_DATST</name>
<dbReference type="PROSITE" id="PS50089">
    <property type="entry name" value="ZF_RING_2"/>
    <property type="match status" value="1"/>
</dbReference>
<organism evidence="6 7">
    <name type="scientific">Datura stramonium</name>
    <name type="common">Jimsonweed</name>
    <name type="synonym">Common thornapple</name>
    <dbReference type="NCBI Taxonomy" id="4076"/>
    <lineage>
        <taxon>Eukaryota</taxon>
        <taxon>Viridiplantae</taxon>
        <taxon>Streptophyta</taxon>
        <taxon>Embryophyta</taxon>
        <taxon>Tracheophyta</taxon>
        <taxon>Spermatophyta</taxon>
        <taxon>Magnoliopsida</taxon>
        <taxon>eudicotyledons</taxon>
        <taxon>Gunneridae</taxon>
        <taxon>Pentapetalae</taxon>
        <taxon>asterids</taxon>
        <taxon>lamiids</taxon>
        <taxon>Solanales</taxon>
        <taxon>Solanaceae</taxon>
        <taxon>Solanoideae</taxon>
        <taxon>Datureae</taxon>
        <taxon>Datura</taxon>
    </lineage>
</organism>
<dbReference type="InterPro" id="IPR051834">
    <property type="entry name" value="RING_finger_E3_ligase"/>
</dbReference>
<evidence type="ECO:0000256" key="3">
    <source>
        <dbReference type="ARBA" id="ARBA00022833"/>
    </source>
</evidence>
<keyword evidence="2 4" id="KW-0863">Zinc-finger</keyword>
<accession>A0ABS8UUK0</accession>
<proteinExistence type="predicted"/>